<reference evidence="2" key="1">
    <citation type="journal article" date="2009" name="Genome Res.">
        <title>Comparative genomic analyses of the human fungal pathogens Coccidioides and their relatives.</title>
        <authorList>
            <person name="Sharpton T.J."/>
            <person name="Stajich J.E."/>
            <person name="Rounsley S.D."/>
            <person name="Gardner M.J."/>
            <person name="Wortman J.R."/>
            <person name="Jordar V.S."/>
            <person name="Maiti R."/>
            <person name="Kodira C.D."/>
            <person name="Neafsey D.E."/>
            <person name="Zeng Q."/>
            <person name="Hung C.-Y."/>
            <person name="McMahan C."/>
            <person name="Muszewska A."/>
            <person name="Grynberg M."/>
            <person name="Mandel M.A."/>
            <person name="Kellner E.M."/>
            <person name="Barker B.M."/>
            <person name="Galgiani J.N."/>
            <person name="Orbach M.J."/>
            <person name="Kirkland T.N."/>
            <person name="Cole G.T."/>
            <person name="Henn M.R."/>
            <person name="Birren B.W."/>
            <person name="Taylor J.W."/>
        </authorList>
    </citation>
    <scope>NUCLEOTIDE SEQUENCE [LARGE SCALE GENOMIC DNA]</scope>
    <source>
        <strain evidence="2">UAMH 1704</strain>
    </source>
</reference>
<organism evidence="1 2">
    <name type="scientific">Uncinocarpus reesii (strain UAMH 1704)</name>
    <dbReference type="NCBI Taxonomy" id="336963"/>
    <lineage>
        <taxon>Eukaryota</taxon>
        <taxon>Fungi</taxon>
        <taxon>Dikarya</taxon>
        <taxon>Ascomycota</taxon>
        <taxon>Pezizomycotina</taxon>
        <taxon>Eurotiomycetes</taxon>
        <taxon>Eurotiomycetidae</taxon>
        <taxon>Onygenales</taxon>
        <taxon>Onygenaceae</taxon>
        <taxon>Uncinocarpus</taxon>
    </lineage>
</organism>
<dbReference type="Proteomes" id="UP000002058">
    <property type="component" value="Unassembled WGS sequence"/>
</dbReference>
<dbReference type="GeneID" id="8442980"/>
<dbReference type="HOGENOM" id="CLU_2724104_0_0_1"/>
<evidence type="ECO:0000313" key="2">
    <source>
        <dbReference type="Proteomes" id="UP000002058"/>
    </source>
</evidence>
<evidence type="ECO:0000313" key="1">
    <source>
        <dbReference type="EMBL" id="EEP81927.1"/>
    </source>
</evidence>
<name>C4JW50_UNCRE</name>
<dbReference type="EMBL" id="CH476618">
    <property type="protein sequence ID" value="EEP81927.1"/>
    <property type="molecule type" value="Genomic_DNA"/>
</dbReference>
<gene>
    <name evidence="1" type="ORF">UREG_06792</name>
</gene>
<dbReference type="KEGG" id="ure:UREG_06792"/>
<dbReference type="RefSeq" id="XP_002583825.1">
    <property type="nucleotide sequence ID" value="XM_002583779.1"/>
</dbReference>
<accession>C4JW50</accession>
<keyword evidence="2" id="KW-1185">Reference proteome</keyword>
<dbReference type="InParanoid" id="C4JW50"/>
<dbReference type="VEuPathDB" id="FungiDB:UREG_06792"/>
<sequence>MVLLQIEAPWLRCGEALGRRLAKARQFNDLLCGHPERHREFSLLHWRTSISSCSRIKALGMFKESCVDSALK</sequence>
<dbReference type="AlphaFoldDB" id="C4JW50"/>
<proteinExistence type="predicted"/>
<protein>
    <submittedName>
        <fullName evidence="1">Uncharacterized protein</fullName>
    </submittedName>
</protein>